<dbReference type="OrthoDB" id="3691933at2"/>
<dbReference type="InterPro" id="IPR000873">
    <property type="entry name" value="AMP-dep_synth/lig_dom"/>
</dbReference>
<dbReference type="Proteomes" id="UP000324701">
    <property type="component" value="Unassembled WGS sequence"/>
</dbReference>
<dbReference type="Gene3D" id="3.30.300.30">
    <property type="match status" value="1"/>
</dbReference>
<dbReference type="GO" id="GO:0031177">
    <property type="term" value="F:phosphopantetheine binding"/>
    <property type="evidence" value="ECO:0007669"/>
    <property type="project" value="TreeGrafter"/>
</dbReference>
<dbReference type="GO" id="GO:0043041">
    <property type="term" value="P:amino acid activation for nonribosomal peptide biosynthetic process"/>
    <property type="evidence" value="ECO:0007669"/>
    <property type="project" value="TreeGrafter"/>
</dbReference>
<dbReference type="Gene3D" id="2.30.38.10">
    <property type="entry name" value="Luciferase, Domain 3"/>
    <property type="match status" value="1"/>
</dbReference>
<name>A0A5B1B6R2_MYCSI</name>
<dbReference type="Gene3D" id="3.40.50.980">
    <property type="match status" value="1"/>
</dbReference>
<dbReference type="PANTHER" id="PTHR45527">
    <property type="entry name" value="NONRIBOSOMAL PEPTIDE SYNTHETASE"/>
    <property type="match status" value="1"/>
</dbReference>
<feature type="non-terminal residue" evidence="3">
    <location>
        <position position="1"/>
    </location>
</feature>
<dbReference type="EMBL" id="VTZN01000342">
    <property type="protein sequence ID" value="KAA1243525.1"/>
    <property type="molecule type" value="Genomic_DNA"/>
</dbReference>
<feature type="domain" description="Methyltransferase type 12" evidence="2">
    <location>
        <begin position="372"/>
        <end position="471"/>
    </location>
</feature>
<dbReference type="GO" id="GO:0005829">
    <property type="term" value="C:cytosol"/>
    <property type="evidence" value="ECO:0007669"/>
    <property type="project" value="TreeGrafter"/>
</dbReference>
<gene>
    <name evidence="3" type="ORF">F0Q45_25560</name>
</gene>
<evidence type="ECO:0000313" key="3">
    <source>
        <dbReference type="EMBL" id="KAA1243525.1"/>
    </source>
</evidence>
<dbReference type="SUPFAM" id="SSF53335">
    <property type="entry name" value="S-adenosyl-L-methionine-dependent methyltransferases"/>
    <property type="match status" value="1"/>
</dbReference>
<keyword evidence="4" id="KW-1185">Reference proteome</keyword>
<dbReference type="InterPro" id="IPR045851">
    <property type="entry name" value="AMP-bd_C_sf"/>
</dbReference>
<feature type="non-terminal residue" evidence="3">
    <location>
        <position position="703"/>
    </location>
</feature>
<dbReference type="Pfam" id="PF00501">
    <property type="entry name" value="AMP-binding"/>
    <property type="match status" value="1"/>
</dbReference>
<dbReference type="PANTHER" id="PTHR45527:SF14">
    <property type="entry name" value="PLIPASTATIN SYNTHASE SUBUNIT B"/>
    <property type="match status" value="1"/>
</dbReference>
<proteinExistence type="predicted"/>
<dbReference type="InterPro" id="IPR013217">
    <property type="entry name" value="Methyltransf_12"/>
</dbReference>
<evidence type="ECO:0000259" key="1">
    <source>
        <dbReference type="Pfam" id="PF00501"/>
    </source>
</evidence>
<evidence type="ECO:0000313" key="4">
    <source>
        <dbReference type="Proteomes" id="UP000324701"/>
    </source>
</evidence>
<sequence length="703" mass="75555">HNITQLFTSMCQGLTPAPGQVWTQCHSYAFDFSVWEIWGALLHGGRLVVVPEAVTRSPADLLALLVHERVTVLSQTPSAFYALQAADAAQPELGRQLELDAVVFGGEALQPQRLGAWRDNHPSQPRLINMYGITETTVHASFREIVEHDMHSGVSPIGVPGSAGALFVLDAGLRPVPTGVAGELYVAGAGAGVGYMRRSGLTAARFVACPFSVAGAPGTRMYRTGDVVRWGADGQLCYVGRADEQVKIRGYRIECAEIESLLTAHPRVAQAAVLARATDGTEGVGDRQLVGYVVLDQAALLAREAKREAGLVEQWRGVYDGLYAGPTQAALGENFGGWTSSYTGAAIPLDEMREWRSATVNRISALTPQRVLEIGVGSGLLLAQLAPMCTEYWGTDLSAPTIETLHAAAGSQPWGDRVRLAVQPAHIADGLPQGHFDVVVLNSVIQYFPSAGYLLDVLATAMRLLAPGGALFLGDVRNLTLLRAFTTAIVAHDPDAHETAAALRARIRREMLAEQELLLAPEFFTALPQHLGDLAAVDIQLKHLESVNELSNYRYDVVLRKAPIPVHSLADLPTQPWQQLNNLTALAHYLQSRQPTQLRVTGIPHAGIWPDVALAHALTEADDHAPIHQLRAAISTPDDAVLPHQCHQLAQQLGYTTTLTWSPTPGLIDVIYTRATQPPDDAILALSEVYVPAGAVASVAGYA</sequence>
<dbReference type="CDD" id="cd02440">
    <property type="entry name" value="AdoMet_MTases"/>
    <property type="match status" value="1"/>
</dbReference>
<protein>
    <submittedName>
        <fullName evidence="3">AMP-binding protein</fullName>
    </submittedName>
</protein>
<comment type="caution">
    <text evidence="3">The sequence shown here is derived from an EMBL/GenBank/DDBJ whole genome shotgun (WGS) entry which is preliminary data.</text>
</comment>
<dbReference type="GO" id="GO:0044550">
    <property type="term" value="P:secondary metabolite biosynthetic process"/>
    <property type="evidence" value="ECO:0007669"/>
    <property type="project" value="TreeGrafter"/>
</dbReference>
<dbReference type="AlphaFoldDB" id="A0A5B1B6R2"/>
<organism evidence="3 4">
    <name type="scientific">Mycobacterium simiae</name>
    <name type="common">Mycobacterium habana</name>
    <dbReference type="NCBI Taxonomy" id="1784"/>
    <lineage>
        <taxon>Bacteria</taxon>
        <taxon>Bacillati</taxon>
        <taxon>Actinomycetota</taxon>
        <taxon>Actinomycetes</taxon>
        <taxon>Mycobacteriales</taxon>
        <taxon>Mycobacteriaceae</taxon>
        <taxon>Mycobacterium</taxon>
        <taxon>Mycobacterium simiae complex</taxon>
    </lineage>
</organism>
<accession>A0A5B1B6R2</accession>
<evidence type="ECO:0000259" key="2">
    <source>
        <dbReference type="Pfam" id="PF08242"/>
    </source>
</evidence>
<reference evidence="3 4" key="1">
    <citation type="submission" date="2019-09" db="EMBL/GenBank/DDBJ databases">
        <title>Report of infection by Mycobacterium simiae a patient suffering from pulmonary tuberculosis.</title>
        <authorList>
            <person name="Mohanty P.S."/>
            <person name="Bansal A.K."/>
            <person name="Singh H."/>
            <person name="Sharma S."/>
            <person name="Patil S.A."/>
            <person name="Upadhaya P."/>
            <person name="Singh P.K."/>
            <person name="Kumar D."/>
            <person name="Kumar S."/>
            <person name="Singh R.K."/>
            <person name="Chaudhary B."/>
        </authorList>
    </citation>
    <scope>NUCLEOTIDE SEQUENCE [LARGE SCALE GENOMIC DNA]</scope>
    <source>
        <strain evidence="3 4">JAL-560-SIM</strain>
    </source>
</reference>
<dbReference type="SUPFAM" id="SSF56801">
    <property type="entry name" value="Acetyl-CoA synthetase-like"/>
    <property type="match status" value="1"/>
</dbReference>
<dbReference type="Gene3D" id="3.40.50.150">
    <property type="entry name" value="Vaccinia Virus protein VP39"/>
    <property type="match status" value="1"/>
</dbReference>
<dbReference type="RefSeq" id="WP_149656531.1">
    <property type="nucleotide sequence ID" value="NZ_VTZN01000342.1"/>
</dbReference>
<dbReference type="Pfam" id="PF08242">
    <property type="entry name" value="Methyltransf_12"/>
    <property type="match status" value="1"/>
</dbReference>
<dbReference type="InterPro" id="IPR029063">
    <property type="entry name" value="SAM-dependent_MTases_sf"/>
</dbReference>
<feature type="domain" description="AMP-dependent synthetase/ligase" evidence="1">
    <location>
        <begin position="5"/>
        <end position="195"/>
    </location>
</feature>